<dbReference type="InterPro" id="IPR020846">
    <property type="entry name" value="MFS_dom"/>
</dbReference>
<feature type="transmembrane region" description="Helical" evidence="6">
    <location>
        <begin position="248"/>
        <end position="267"/>
    </location>
</feature>
<evidence type="ECO:0000256" key="4">
    <source>
        <dbReference type="ARBA" id="ARBA00022989"/>
    </source>
</evidence>
<keyword evidence="4 6" id="KW-1133">Transmembrane helix</keyword>
<comment type="subcellular location">
    <subcellularLocation>
        <location evidence="1">Cell membrane</location>
        <topology evidence="1">Multi-pass membrane protein</topology>
    </subcellularLocation>
</comment>
<proteinExistence type="predicted"/>
<dbReference type="SUPFAM" id="SSF103473">
    <property type="entry name" value="MFS general substrate transporter"/>
    <property type="match status" value="1"/>
</dbReference>
<gene>
    <name evidence="8" type="ORF">SS7213T_06166</name>
</gene>
<organism evidence="8 9">
    <name type="scientific">Staphylococcus simiae CCM 7213 = CCUG 51256</name>
    <dbReference type="NCBI Taxonomy" id="911238"/>
    <lineage>
        <taxon>Bacteria</taxon>
        <taxon>Bacillati</taxon>
        <taxon>Bacillota</taxon>
        <taxon>Bacilli</taxon>
        <taxon>Bacillales</taxon>
        <taxon>Staphylococcaceae</taxon>
        <taxon>Staphylococcus</taxon>
    </lineage>
</organism>
<feature type="transmembrane region" description="Helical" evidence="6">
    <location>
        <begin position="300"/>
        <end position="320"/>
    </location>
</feature>
<evidence type="ECO:0000256" key="5">
    <source>
        <dbReference type="ARBA" id="ARBA00023136"/>
    </source>
</evidence>
<dbReference type="Proteomes" id="UP000005413">
    <property type="component" value="Unassembled WGS sequence"/>
</dbReference>
<dbReference type="GO" id="GO:0022857">
    <property type="term" value="F:transmembrane transporter activity"/>
    <property type="evidence" value="ECO:0007669"/>
    <property type="project" value="InterPro"/>
</dbReference>
<comment type="caution">
    <text evidence="8">The sequence shown here is derived from an EMBL/GenBank/DDBJ whole genome shotgun (WGS) entry which is preliminary data.</text>
</comment>
<feature type="transmembrane region" description="Helical" evidence="6">
    <location>
        <begin position="49"/>
        <end position="69"/>
    </location>
</feature>
<feature type="transmembrane region" description="Helical" evidence="6">
    <location>
        <begin position="362"/>
        <end position="383"/>
    </location>
</feature>
<feature type="transmembrane region" description="Helical" evidence="6">
    <location>
        <begin position="274"/>
        <end position="294"/>
    </location>
</feature>
<dbReference type="Pfam" id="PF07690">
    <property type="entry name" value="MFS_1"/>
    <property type="match status" value="1"/>
</dbReference>
<name>G5JIE7_9STAP</name>
<feature type="domain" description="Major facilitator superfamily (MFS) profile" evidence="7">
    <location>
        <begin position="11"/>
        <end position="384"/>
    </location>
</feature>
<dbReference type="OrthoDB" id="9797740at2"/>
<evidence type="ECO:0000313" key="9">
    <source>
        <dbReference type="Proteomes" id="UP000005413"/>
    </source>
</evidence>
<sequence>MEKDLQANNKINWLLFIGILLIGANLRAPITSVGVALPSIKDALHLNNIAVSIITIIPLIAFAIISLFAAKTSNTFGIERTLFGALIIILVGVIIRSLPNVSGLYIGTIFIGIGIAFGNVLTPAIIKAKFPLRIGIMTGYYTVVMNIFGSLSSYSTGPLVKAFNYQIALGIIGIITLIATLIWVFQLNHKNESTTSKQVAKVNIWKSSIAWRITLLMGGQSLIFYSIINWMPAYLADYGVSINEAGLYLSILQLAIIPLTFITPIWATKMTSQVPLVLLTGIMFIAGTLAMLFLPQIALISILLLGIANGLSFGLVNTFFSLKTEESSTAAKLSGMSQSIGYLFAAIGPFLFGSLHDATHSWIASIMILVITSLAILIFSTSVGRNITIEQHQLNK</sequence>
<evidence type="ECO:0000313" key="8">
    <source>
        <dbReference type="EMBL" id="EHJ08038.1"/>
    </source>
</evidence>
<keyword evidence="3 6" id="KW-0812">Transmembrane</keyword>
<feature type="transmembrane region" description="Helical" evidence="6">
    <location>
        <begin position="209"/>
        <end position="228"/>
    </location>
</feature>
<dbReference type="PROSITE" id="PS50850">
    <property type="entry name" value="MFS"/>
    <property type="match status" value="1"/>
</dbReference>
<feature type="transmembrane region" description="Helical" evidence="6">
    <location>
        <begin position="81"/>
        <end position="98"/>
    </location>
</feature>
<reference evidence="8 9" key="1">
    <citation type="journal article" date="2012" name="BMC Genomics">
        <title>Comparative genomic analysis of the genus Staphylococcus including Staphylococcus aureus and its newly described sister species Staphylococcus simiae.</title>
        <authorList>
            <person name="Suzuki H."/>
            <person name="Lefebure T."/>
            <person name="Pavinski Bitar P."/>
            <person name="Stanhope M.J."/>
        </authorList>
    </citation>
    <scope>NUCLEOTIDE SEQUENCE [LARGE SCALE GENOMIC DNA]</scope>
    <source>
        <strain evidence="8 9">CCM 7213</strain>
    </source>
</reference>
<dbReference type="InterPro" id="IPR036259">
    <property type="entry name" value="MFS_trans_sf"/>
</dbReference>
<feature type="transmembrane region" description="Helical" evidence="6">
    <location>
        <begin position="104"/>
        <end position="126"/>
    </location>
</feature>
<dbReference type="PATRIC" id="fig|911238.3.peg.1040"/>
<dbReference type="AlphaFoldDB" id="G5JIE7"/>
<dbReference type="InterPro" id="IPR011701">
    <property type="entry name" value="MFS"/>
</dbReference>
<evidence type="ECO:0000256" key="2">
    <source>
        <dbReference type="ARBA" id="ARBA00022448"/>
    </source>
</evidence>
<dbReference type="PANTHER" id="PTHR23523:SF2">
    <property type="entry name" value="2-NITROIMIDAZOLE TRANSPORTER"/>
    <property type="match status" value="1"/>
</dbReference>
<feature type="transmembrane region" description="Helical" evidence="6">
    <location>
        <begin position="167"/>
        <end position="188"/>
    </location>
</feature>
<evidence type="ECO:0000256" key="1">
    <source>
        <dbReference type="ARBA" id="ARBA00004651"/>
    </source>
</evidence>
<keyword evidence="9" id="KW-1185">Reference proteome</keyword>
<dbReference type="Gene3D" id="1.20.1250.20">
    <property type="entry name" value="MFS general substrate transporter like domains"/>
    <property type="match status" value="1"/>
</dbReference>
<evidence type="ECO:0000256" key="6">
    <source>
        <dbReference type="SAM" id="Phobius"/>
    </source>
</evidence>
<evidence type="ECO:0000256" key="3">
    <source>
        <dbReference type="ARBA" id="ARBA00022692"/>
    </source>
</evidence>
<accession>G5JIE7</accession>
<feature type="transmembrane region" description="Helical" evidence="6">
    <location>
        <begin position="12"/>
        <end position="37"/>
    </location>
</feature>
<feature type="transmembrane region" description="Helical" evidence="6">
    <location>
        <begin position="340"/>
        <end position="356"/>
    </location>
</feature>
<dbReference type="RefSeq" id="WP_002463801.1">
    <property type="nucleotide sequence ID" value="NZ_AEUN01000401.1"/>
</dbReference>
<dbReference type="EMBL" id="AEUN01000401">
    <property type="protein sequence ID" value="EHJ08038.1"/>
    <property type="molecule type" value="Genomic_DNA"/>
</dbReference>
<evidence type="ECO:0000259" key="7">
    <source>
        <dbReference type="PROSITE" id="PS50850"/>
    </source>
</evidence>
<keyword evidence="2" id="KW-0813">Transport</keyword>
<feature type="transmembrane region" description="Helical" evidence="6">
    <location>
        <begin position="138"/>
        <end position="155"/>
    </location>
</feature>
<dbReference type="GO" id="GO:0005886">
    <property type="term" value="C:plasma membrane"/>
    <property type="evidence" value="ECO:0007669"/>
    <property type="project" value="UniProtKB-SubCell"/>
</dbReference>
<keyword evidence="5 6" id="KW-0472">Membrane</keyword>
<protein>
    <submittedName>
        <fullName evidence="8">Putative transporter</fullName>
    </submittedName>
</protein>
<dbReference type="CDD" id="cd17339">
    <property type="entry name" value="MFS_NIMT_CynX_like"/>
    <property type="match status" value="1"/>
</dbReference>
<dbReference type="PANTHER" id="PTHR23523">
    <property type="match status" value="1"/>
</dbReference>
<dbReference type="InterPro" id="IPR052524">
    <property type="entry name" value="MFS_Cyanate_Porter"/>
</dbReference>